<evidence type="ECO:0000313" key="1">
    <source>
        <dbReference type="EMBL" id="TWI99980.1"/>
    </source>
</evidence>
<sequence>MAIAGIVWACADGGEENFSMFSPEAFVAKDYTPFFYDSNYWYYGQSVEIDDNNNRFNDQVINEWDSYLNHQLNKPTLRYLLLKASPKGIDSVSNYINGKISKLKPDSIQVNMSKLDKAKFNNLYGYLKLAKECEKFAVIAPYGWYDTPPPLPPVSAKLEGSLSSAFNKSKDPFIKQRLWFQLVRYYFFNDDTTKSKTGAIDNKADILVWFNNYKGTFPQNLTYYRAMGYVAGYYRRKGNYALSNYLYSRCYDYSYELKIPSKFSFHAQQDADWQATLKLAKNNQEKITLWHMLGMEYDPVRAIKEIAALDPKSDKMDLLLSRIINMSEGEGESDYSGKIADTAQQAIKKAEAREVNLVDSIALKNNTTKPYYWNLAAGYLNYIYKDYKKAGKFYDMAKKQLPVNDKLITAQYKLLTILLNIDELQRIDPKIEAKITEPLAWLANLRDGKEHITSLRFDPALGICANHIAQIYKKQGDWLKANCFKDSIAFYTDSSHVQKLTDLMTKSQKSAFEITMLKYYPHTLDELYYSQATVLTYKENIDKAIEKMSLVKTMNPDTLAGNPFNSRLNDCHDCDHAAHQKQKFSPLTFLKTMKGIKTDLRAGKDKFRNAWLLANAYYNITYYGNARLFYQSSLIGVDITDQSITKKYYLLALANAQTNEQRARCTFMAAKCERNEYYNSTDNNNQGADEATLPPPGKYFADLKNHYSNTKYYQEVLQECGYFKKFVTEK</sequence>
<comment type="caution">
    <text evidence="1">The sequence shown here is derived from an EMBL/GenBank/DDBJ whole genome shotgun (WGS) entry which is preliminary data.</text>
</comment>
<reference evidence="1 2" key="1">
    <citation type="submission" date="2019-07" db="EMBL/GenBank/DDBJ databases">
        <title>Genomic Encyclopedia of Archaeal and Bacterial Type Strains, Phase II (KMG-II): from individual species to whole genera.</title>
        <authorList>
            <person name="Goeker M."/>
        </authorList>
    </citation>
    <scope>NUCLEOTIDE SEQUENCE [LARGE SCALE GENOMIC DNA]</scope>
    <source>
        <strain evidence="1 2">ATCC BAA-1854</strain>
    </source>
</reference>
<dbReference type="EMBL" id="VLLI01000006">
    <property type="protein sequence ID" value="TWI99980.1"/>
    <property type="molecule type" value="Genomic_DNA"/>
</dbReference>
<evidence type="ECO:0000313" key="2">
    <source>
        <dbReference type="Proteomes" id="UP000317010"/>
    </source>
</evidence>
<accession>A0A562U4D2</accession>
<keyword evidence="2" id="KW-1185">Reference proteome</keyword>
<dbReference type="Proteomes" id="UP000317010">
    <property type="component" value="Unassembled WGS sequence"/>
</dbReference>
<dbReference type="AlphaFoldDB" id="A0A562U4D2"/>
<proteinExistence type="predicted"/>
<protein>
    <submittedName>
        <fullName evidence="1">Uncharacterized protein</fullName>
    </submittedName>
</protein>
<organism evidence="1 2">
    <name type="scientific">Mucilaginibacter frigoritolerans</name>
    <dbReference type="NCBI Taxonomy" id="652788"/>
    <lineage>
        <taxon>Bacteria</taxon>
        <taxon>Pseudomonadati</taxon>
        <taxon>Bacteroidota</taxon>
        <taxon>Sphingobacteriia</taxon>
        <taxon>Sphingobacteriales</taxon>
        <taxon>Sphingobacteriaceae</taxon>
        <taxon>Mucilaginibacter</taxon>
    </lineage>
</organism>
<gene>
    <name evidence="1" type="ORF">JN11_02396</name>
</gene>
<name>A0A562U4D2_9SPHI</name>